<keyword evidence="3" id="KW-0732">Signal</keyword>
<dbReference type="Proteomes" id="UP001500968">
    <property type="component" value="Unassembled WGS sequence"/>
</dbReference>
<organism evidence="5 6">
    <name type="scientific">Flavobacterium cheonhonense</name>
    <dbReference type="NCBI Taxonomy" id="706185"/>
    <lineage>
        <taxon>Bacteria</taxon>
        <taxon>Pseudomonadati</taxon>
        <taxon>Bacteroidota</taxon>
        <taxon>Flavobacteriia</taxon>
        <taxon>Flavobacteriales</taxon>
        <taxon>Flavobacteriaceae</taxon>
        <taxon>Flavobacterium</taxon>
    </lineage>
</organism>
<dbReference type="RefSeq" id="WP_324689597.1">
    <property type="nucleotide sequence ID" value="NZ_BAABCR010000015.1"/>
</dbReference>
<evidence type="ECO:0000256" key="3">
    <source>
        <dbReference type="SAM" id="SignalP"/>
    </source>
</evidence>
<reference evidence="6" key="1">
    <citation type="journal article" date="2019" name="Int. J. Syst. Evol. Microbiol.">
        <title>The Global Catalogue of Microorganisms (GCM) 10K type strain sequencing project: providing services to taxonomists for standard genome sequencing and annotation.</title>
        <authorList>
            <consortium name="The Broad Institute Genomics Platform"/>
            <consortium name="The Broad Institute Genome Sequencing Center for Infectious Disease"/>
            <person name="Wu L."/>
            <person name="Ma J."/>
        </authorList>
    </citation>
    <scope>NUCLEOTIDE SEQUENCE [LARGE SCALE GENOMIC DNA]</scope>
    <source>
        <strain evidence="6">JCM 17064</strain>
    </source>
</reference>
<name>A0ABP7U1J7_9FLAO</name>
<gene>
    <name evidence="5" type="ORF">GCM10022386_19120</name>
</gene>
<protein>
    <submittedName>
        <fullName evidence="5">Tetratricopeptide repeat protein</fullName>
    </submittedName>
</protein>
<feature type="domain" description="SH3b" evidence="4">
    <location>
        <begin position="191"/>
        <end position="253"/>
    </location>
</feature>
<dbReference type="PROSITE" id="PS50293">
    <property type="entry name" value="TPR_REGION"/>
    <property type="match status" value="1"/>
</dbReference>
<evidence type="ECO:0000256" key="1">
    <source>
        <dbReference type="PROSITE-ProRule" id="PRU00339"/>
    </source>
</evidence>
<dbReference type="InterPro" id="IPR019734">
    <property type="entry name" value="TPR_rpt"/>
</dbReference>
<feature type="chain" id="PRO_5046375447" evidence="3">
    <location>
        <begin position="18"/>
        <end position="255"/>
    </location>
</feature>
<keyword evidence="2" id="KW-0472">Membrane</keyword>
<keyword evidence="2" id="KW-0812">Transmembrane</keyword>
<evidence type="ECO:0000259" key="4">
    <source>
        <dbReference type="SMART" id="SM00287"/>
    </source>
</evidence>
<evidence type="ECO:0000256" key="2">
    <source>
        <dbReference type="SAM" id="Phobius"/>
    </source>
</evidence>
<feature type="transmembrane region" description="Helical" evidence="2">
    <location>
        <begin position="162"/>
        <end position="183"/>
    </location>
</feature>
<accession>A0ABP7U1J7</accession>
<dbReference type="InterPro" id="IPR011990">
    <property type="entry name" value="TPR-like_helical_dom_sf"/>
</dbReference>
<comment type="caution">
    <text evidence="5">The sequence shown here is derived from an EMBL/GenBank/DDBJ whole genome shotgun (WGS) entry which is preliminary data.</text>
</comment>
<dbReference type="SMART" id="SM00287">
    <property type="entry name" value="SH3b"/>
    <property type="match status" value="1"/>
</dbReference>
<dbReference type="Gene3D" id="1.25.40.10">
    <property type="entry name" value="Tetratricopeptide repeat domain"/>
    <property type="match status" value="1"/>
</dbReference>
<dbReference type="EMBL" id="BAABCR010000015">
    <property type="protein sequence ID" value="GAA4034458.1"/>
    <property type="molecule type" value="Genomic_DNA"/>
</dbReference>
<keyword evidence="1" id="KW-0802">TPR repeat</keyword>
<evidence type="ECO:0000313" key="6">
    <source>
        <dbReference type="Proteomes" id="UP001500968"/>
    </source>
</evidence>
<dbReference type="SMART" id="SM00028">
    <property type="entry name" value="TPR"/>
    <property type="match status" value="2"/>
</dbReference>
<dbReference type="SUPFAM" id="SSF48452">
    <property type="entry name" value="TPR-like"/>
    <property type="match status" value="1"/>
</dbReference>
<evidence type="ECO:0000313" key="5">
    <source>
        <dbReference type="EMBL" id="GAA4034458.1"/>
    </source>
</evidence>
<keyword evidence="2" id="KW-1133">Transmembrane helix</keyword>
<feature type="transmembrane region" description="Helical" evidence="2">
    <location>
        <begin position="133"/>
        <end position="153"/>
    </location>
</feature>
<dbReference type="Pfam" id="PF00515">
    <property type="entry name" value="TPR_1"/>
    <property type="match status" value="1"/>
</dbReference>
<feature type="signal peptide" evidence="3">
    <location>
        <begin position="1"/>
        <end position="17"/>
    </location>
</feature>
<dbReference type="InterPro" id="IPR003646">
    <property type="entry name" value="SH3-like_bac-type"/>
</dbReference>
<keyword evidence="6" id="KW-1185">Reference proteome</keyword>
<sequence length="255" mass="29094">MKKIFLLFLIFSGVLRAESPVPPATSSFEEGNQYYQKENYKAAVASYESIINSGQESAEVYFNLGNAYYKLHQVAPAIYNYEKALLLNPNDEEIKTNLDFARKMTIDDIKVIPKVGFHKLISDFTSSYYYDTWAWIAVVFAFLFLAFFAGYYFSQQAVVKRIFFFGMFVWILGIGLAASSGFYEKNRMNNEKPAIIFAEATALKNEPKVNSPDATVLHEGTKVYILESIANWKKVELTDETTGWIEESAIKEIKN</sequence>
<dbReference type="PROSITE" id="PS50005">
    <property type="entry name" value="TPR"/>
    <property type="match status" value="1"/>
</dbReference>
<proteinExistence type="predicted"/>
<feature type="repeat" description="TPR" evidence="1">
    <location>
        <begin position="58"/>
        <end position="91"/>
    </location>
</feature>
<dbReference type="Gene3D" id="2.30.30.40">
    <property type="entry name" value="SH3 Domains"/>
    <property type="match status" value="1"/>
</dbReference>